<accession>A0AAV1DQH4</accession>
<gene>
    <name evidence="1" type="ORF">OLC1_LOCUS17204</name>
</gene>
<dbReference type="Proteomes" id="UP001161247">
    <property type="component" value="Chromosome 6"/>
</dbReference>
<organism evidence="1 2">
    <name type="scientific">Oldenlandia corymbosa var. corymbosa</name>
    <dbReference type="NCBI Taxonomy" id="529605"/>
    <lineage>
        <taxon>Eukaryota</taxon>
        <taxon>Viridiplantae</taxon>
        <taxon>Streptophyta</taxon>
        <taxon>Embryophyta</taxon>
        <taxon>Tracheophyta</taxon>
        <taxon>Spermatophyta</taxon>
        <taxon>Magnoliopsida</taxon>
        <taxon>eudicotyledons</taxon>
        <taxon>Gunneridae</taxon>
        <taxon>Pentapetalae</taxon>
        <taxon>asterids</taxon>
        <taxon>lamiids</taxon>
        <taxon>Gentianales</taxon>
        <taxon>Rubiaceae</taxon>
        <taxon>Rubioideae</taxon>
        <taxon>Spermacoceae</taxon>
        <taxon>Hedyotis-Oldenlandia complex</taxon>
        <taxon>Oldenlandia</taxon>
    </lineage>
</organism>
<proteinExistence type="predicted"/>
<dbReference type="EMBL" id="OX459123">
    <property type="protein sequence ID" value="CAI9109270.1"/>
    <property type="molecule type" value="Genomic_DNA"/>
</dbReference>
<dbReference type="AlphaFoldDB" id="A0AAV1DQH4"/>
<evidence type="ECO:0000313" key="2">
    <source>
        <dbReference type="Proteomes" id="UP001161247"/>
    </source>
</evidence>
<reference evidence="1" key="1">
    <citation type="submission" date="2023-03" db="EMBL/GenBank/DDBJ databases">
        <authorList>
            <person name="Julca I."/>
        </authorList>
    </citation>
    <scope>NUCLEOTIDE SEQUENCE</scope>
</reference>
<sequence length="160" mass="18574">MEEEDSSFERSYIPLFRHGNGKRSMLPEPKVLGLGKSHMVQGPSKKPMVQGVKYDRADDDDINRENDEDSEIPENMRIKIRIEMKSFTIWSTGVPQNFLYNSSQNTYLWVPTISMVVTYPDSTTINYDNQKDHIVVACRPVSRRRIRPQARRTIYTSSSQ</sequence>
<keyword evidence="2" id="KW-1185">Reference proteome</keyword>
<name>A0AAV1DQH4_OLDCO</name>
<evidence type="ECO:0000313" key="1">
    <source>
        <dbReference type="EMBL" id="CAI9109270.1"/>
    </source>
</evidence>
<protein>
    <submittedName>
        <fullName evidence="1">OLC1v1009062C1</fullName>
    </submittedName>
</protein>